<dbReference type="EMBL" id="CP034345">
    <property type="protein sequence ID" value="QGX94755.1"/>
    <property type="molecule type" value="Genomic_DNA"/>
</dbReference>
<sequence>MKETPPTQAQLPSLPEDVERSASYMAEQLCNGFIHHDQRRREASIKAFGAVDALQFPDLDETEAVRAALGYVDALWVKDEIEESCRVNGSLDPERLEAADWSPMEDAFERRAEVADIDPRYAELTTTAWINHKTGEDYWSPMMQAQMLELRAALGNPAYPEKPRHGQDGFGPEPTRYALGVELHDMRRWDEARDAMTPYFQYILDEQE</sequence>
<dbReference type="OrthoDB" id="307042at2157"/>
<evidence type="ECO:0000313" key="1">
    <source>
        <dbReference type="EMBL" id="QGX94755.1"/>
    </source>
</evidence>
<proteinExistence type="predicted"/>
<reference evidence="1 2" key="1">
    <citation type="submission" date="2018-12" db="EMBL/GenBank/DDBJ databases">
        <title>Complete genome sequence of Haloplanus rallus MBLA0036.</title>
        <authorList>
            <person name="Nam Y.-d."/>
            <person name="Kang J."/>
            <person name="Chung W.-H."/>
            <person name="Park Y.S."/>
        </authorList>
    </citation>
    <scope>NUCLEOTIDE SEQUENCE [LARGE SCALE GENOMIC DNA]</scope>
    <source>
        <strain evidence="1 2">MBLA0036</strain>
    </source>
</reference>
<dbReference type="AlphaFoldDB" id="A0A6B9F2Z7"/>
<protein>
    <submittedName>
        <fullName evidence="1">Uncharacterized protein</fullName>
    </submittedName>
</protein>
<dbReference type="KEGG" id="hra:EI982_08070"/>
<evidence type="ECO:0000313" key="2">
    <source>
        <dbReference type="Proteomes" id="UP000428325"/>
    </source>
</evidence>
<keyword evidence="2" id="KW-1185">Reference proteome</keyword>
<accession>A0A6B9F2Z7</accession>
<dbReference type="RefSeq" id="WP_157689183.1">
    <property type="nucleotide sequence ID" value="NZ_CP034345.1"/>
</dbReference>
<organism evidence="1 2">
    <name type="scientific">Haloplanus rallus</name>
    <dbReference type="NCBI Taxonomy" id="1816183"/>
    <lineage>
        <taxon>Archaea</taxon>
        <taxon>Methanobacteriati</taxon>
        <taxon>Methanobacteriota</taxon>
        <taxon>Stenosarchaea group</taxon>
        <taxon>Halobacteria</taxon>
        <taxon>Halobacteriales</taxon>
        <taxon>Haloferacaceae</taxon>
        <taxon>Haloplanus</taxon>
    </lineage>
</organism>
<dbReference type="GeneID" id="43369485"/>
<gene>
    <name evidence="1" type="ORF">EI982_08070</name>
</gene>
<name>A0A6B9F2Z7_9EURY</name>
<dbReference type="Proteomes" id="UP000428325">
    <property type="component" value="Chromosome"/>
</dbReference>